<dbReference type="EMBL" id="UATL01000001">
    <property type="protein sequence ID" value="SPY27786.1"/>
    <property type="molecule type" value="Genomic_DNA"/>
</dbReference>
<dbReference type="Pfam" id="PF01904">
    <property type="entry name" value="DUF72"/>
    <property type="match status" value="1"/>
</dbReference>
<dbReference type="PANTHER" id="PTHR30348">
    <property type="entry name" value="UNCHARACTERIZED PROTEIN YECE"/>
    <property type="match status" value="1"/>
</dbReference>
<name>A0A2T3QPS0_PHODM</name>
<evidence type="ECO:0000313" key="1">
    <source>
        <dbReference type="EMBL" id="SPY27786.1"/>
    </source>
</evidence>
<dbReference type="OrthoDB" id="9780310at2"/>
<dbReference type="SUPFAM" id="SSF117396">
    <property type="entry name" value="TM1631-like"/>
    <property type="match status" value="1"/>
</dbReference>
<dbReference type="InterPro" id="IPR002763">
    <property type="entry name" value="DUF72"/>
</dbReference>
<dbReference type="Proteomes" id="UP000251647">
    <property type="component" value="Unassembled WGS sequence"/>
</dbReference>
<gene>
    <name evidence="1" type="primary">yecE</name>
    <name evidence="1" type="ORF">NCTC11647_00847</name>
</gene>
<dbReference type="Gene3D" id="3.20.20.410">
    <property type="entry name" value="Protein of unknown function UPF0759"/>
    <property type="match status" value="1"/>
</dbReference>
<protein>
    <submittedName>
        <fullName evidence="1">Protein of uncharacterized function DUF72</fullName>
    </submittedName>
</protein>
<dbReference type="InterPro" id="IPR036520">
    <property type="entry name" value="UPF0759_sf"/>
</dbReference>
<dbReference type="AlphaFoldDB" id="A0A2T3QPS0"/>
<organism evidence="1 2">
    <name type="scientific">Photobacterium damselae</name>
    <dbReference type="NCBI Taxonomy" id="38293"/>
    <lineage>
        <taxon>Bacteria</taxon>
        <taxon>Pseudomonadati</taxon>
        <taxon>Pseudomonadota</taxon>
        <taxon>Gammaproteobacteria</taxon>
        <taxon>Vibrionales</taxon>
        <taxon>Vibrionaceae</taxon>
        <taxon>Photobacterium</taxon>
    </lineage>
</organism>
<dbReference type="PANTHER" id="PTHR30348:SF9">
    <property type="entry name" value="UPF0759 PROTEIN YECE"/>
    <property type="match status" value="1"/>
</dbReference>
<reference evidence="1 2" key="1">
    <citation type="submission" date="2018-06" db="EMBL/GenBank/DDBJ databases">
        <authorList>
            <consortium name="Pathogen Informatics"/>
            <person name="Doyle S."/>
        </authorList>
    </citation>
    <scope>NUCLEOTIDE SEQUENCE [LARGE SCALE GENOMIC DNA]</scope>
    <source>
        <strain evidence="1 2">NCTC11647</strain>
    </source>
</reference>
<dbReference type="RefSeq" id="WP_005300111.1">
    <property type="nucleotide sequence ID" value="NZ_CP018297.1"/>
</dbReference>
<accession>A0A2T3QPS0</accession>
<sequence length="298" mass="34040">MQPNSSPPLRLGLAMWSHNQWQQSIYGKGCKTGDRLARYAETFNTVEGNTTFYAVPNLTTTQKWHSATPDNFRFTFKLPKTITHQQQLRHSQQSLSDFFSVMSPLEHKIGLWKIQLPASFGPESLPLLKQFLDLFPSHYPVGVEVRHAAFFAKGEDERRFNHLLFEKKANRIIMDSRPVFAAPPTSAAVKDAHQKKPRVPVHAIATADNPMIRFIGHPDDLSNDPFFANWLTRLPIWLNEGKQPYLFIHTPDNNHAPELATRLYALLKQQSIKQLSTVNLPSITLPILNDENPQFNLL</sequence>
<proteinExistence type="predicted"/>
<evidence type="ECO:0000313" key="2">
    <source>
        <dbReference type="Proteomes" id="UP000251647"/>
    </source>
</evidence>